<protein>
    <submittedName>
        <fullName evidence="2">Uncharacterized protein</fullName>
    </submittedName>
</protein>
<feature type="region of interest" description="Disordered" evidence="1">
    <location>
        <begin position="22"/>
        <end position="49"/>
    </location>
</feature>
<gene>
    <name evidence="2" type="ORF">ATI02_1499</name>
</gene>
<proteinExistence type="predicted"/>
<dbReference type="Proteomes" id="UP000232455">
    <property type="component" value="Unassembled WGS sequence"/>
</dbReference>
<evidence type="ECO:0000313" key="3">
    <source>
        <dbReference type="Proteomes" id="UP000232455"/>
    </source>
</evidence>
<reference evidence="2 3" key="1">
    <citation type="submission" date="2017-11" db="EMBL/GenBank/DDBJ databases">
        <title>Genome sequencing of a diverse group of Pseudomonas species.</title>
        <authorList>
            <person name="Loper J."/>
        </authorList>
    </citation>
    <scope>NUCLEOTIDE SEQUENCE [LARGE SCALE GENOMIC DNA]</scope>
    <source>
        <strain evidence="2 3">LMG 25716</strain>
    </source>
</reference>
<feature type="compositionally biased region" description="Polar residues" evidence="1">
    <location>
        <begin position="22"/>
        <end position="31"/>
    </location>
</feature>
<dbReference type="EMBL" id="PHHE01000001">
    <property type="protein sequence ID" value="PKA68709.1"/>
    <property type="molecule type" value="Genomic_DNA"/>
</dbReference>
<accession>A0ABX4PUL5</accession>
<sequence length="187" mass="19967">MLASAAAGSMLMIKNGVKNTLGGSETKTISVDPTKAVKGSPEFDELNNPRPNAQYELSNGTSFSTNGSGFVDNITFQPVLVKVPRDSRQTAVGKEGLPTDVGGHIQACSLGGTCDRYNPQDSNFKNSSYKRFDNELRVSLKGGKAIGPVSVQFQRSDAGSARPDSMVVKYTIDGEAKTRRFQNKKGG</sequence>
<name>A0ABX4PUL5_9PSED</name>
<keyword evidence="3" id="KW-1185">Reference proteome</keyword>
<comment type="caution">
    <text evidence="2">The sequence shown here is derived from an EMBL/GenBank/DDBJ whole genome shotgun (WGS) entry which is preliminary data.</text>
</comment>
<evidence type="ECO:0000313" key="2">
    <source>
        <dbReference type="EMBL" id="PKA68709.1"/>
    </source>
</evidence>
<organism evidence="2 3">
    <name type="scientific">Pseudomonas baetica</name>
    <dbReference type="NCBI Taxonomy" id="674054"/>
    <lineage>
        <taxon>Bacteria</taxon>
        <taxon>Pseudomonadati</taxon>
        <taxon>Pseudomonadota</taxon>
        <taxon>Gammaproteobacteria</taxon>
        <taxon>Pseudomonadales</taxon>
        <taxon>Pseudomonadaceae</taxon>
        <taxon>Pseudomonas</taxon>
    </lineage>
</organism>
<evidence type="ECO:0000256" key="1">
    <source>
        <dbReference type="SAM" id="MobiDB-lite"/>
    </source>
</evidence>